<evidence type="ECO:0000313" key="4">
    <source>
        <dbReference type="Proteomes" id="UP000533429"/>
    </source>
</evidence>
<evidence type="ECO:0000313" key="1">
    <source>
        <dbReference type="EMBL" id="KAB1183037.1"/>
    </source>
</evidence>
<evidence type="ECO:0000313" key="2">
    <source>
        <dbReference type="EMBL" id="NVO99803.1"/>
    </source>
</evidence>
<dbReference type="AlphaFoldDB" id="A0A1X9U541"/>
<dbReference type="RefSeq" id="WP_036764582.1">
    <property type="nucleotide sequence ID" value="NZ_CP021151.1"/>
</dbReference>
<dbReference type="EMBL" id="VZUQ01000035">
    <property type="protein sequence ID" value="KAB1183037.1"/>
    <property type="molecule type" value="Genomic_DNA"/>
</dbReference>
<accession>A0A1X9U541</accession>
<proteinExistence type="predicted"/>
<dbReference type="Proteomes" id="UP000533429">
    <property type="component" value="Unassembled WGS sequence"/>
</dbReference>
<comment type="caution">
    <text evidence="2">The sequence shown here is derived from an EMBL/GenBank/DDBJ whole genome shotgun (WGS) entry which is preliminary data.</text>
</comment>
<protein>
    <submittedName>
        <fullName evidence="2">Uncharacterized protein</fullName>
    </submittedName>
</protein>
<dbReference type="KEGG" id="pds:CAY62_14715"/>
<gene>
    <name evidence="1" type="ORF">F6450_05115</name>
    <name evidence="2" type="ORF">HWA77_06215</name>
</gene>
<sequence length="70" mass="8013">MIINFDLLKEKCSWQSEIHQLNSDILRRHILLNGNVDDLDMKLTFCEQSGSGEILNKNNEFIGSFSIKSA</sequence>
<dbReference type="Proteomes" id="UP000480943">
    <property type="component" value="Unassembled WGS sequence"/>
</dbReference>
<reference evidence="1 3" key="1">
    <citation type="submission" date="2019-09" db="EMBL/GenBank/DDBJ databases">
        <title>Photobacterium damselae subsp. damselae CDC-2227-81, a human clinical isolate.</title>
        <authorList>
            <person name="Osorio C.R."/>
        </authorList>
    </citation>
    <scope>NUCLEOTIDE SEQUENCE [LARGE SCALE GENOMIC DNA]</scope>
    <source>
        <strain evidence="1 3">CDC-2227-81</strain>
    </source>
</reference>
<evidence type="ECO:0000313" key="3">
    <source>
        <dbReference type="Proteomes" id="UP000480943"/>
    </source>
</evidence>
<name>A0A1X9U541_PHODD</name>
<organism evidence="2 4">
    <name type="scientific">Photobacterium damselae subsp. damselae</name>
    <name type="common">Listonella damsela</name>
    <dbReference type="NCBI Taxonomy" id="85581"/>
    <lineage>
        <taxon>Bacteria</taxon>
        <taxon>Pseudomonadati</taxon>
        <taxon>Pseudomonadota</taxon>
        <taxon>Gammaproteobacteria</taxon>
        <taxon>Vibrionales</taxon>
        <taxon>Vibrionaceae</taxon>
        <taxon>Photobacterium</taxon>
    </lineage>
</organism>
<dbReference type="EMBL" id="JABXOR010000393">
    <property type="protein sequence ID" value="NVO99803.1"/>
    <property type="molecule type" value="Genomic_DNA"/>
</dbReference>
<reference evidence="2 4" key="2">
    <citation type="submission" date="2020-06" db="EMBL/GenBank/DDBJ databases">
        <title>Photobacterium damselae subsp. damselae comparative genomics.</title>
        <authorList>
            <person name="Osorio C.R."/>
        </authorList>
    </citation>
    <scope>NUCLEOTIDE SEQUENCE [LARGE SCALE GENOMIC DNA]</scope>
    <source>
        <strain evidence="2 4">TW250/03</strain>
    </source>
</reference>